<accession>B8HVP6</accession>
<protein>
    <submittedName>
        <fullName evidence="1">Uncharacterized protein</fullName>
    </submittedName>
</protein>
<sequence>MGSFGFSLPIKRQEGNCPQFLRVKTTSRYYEGGGEHTVIPDTLPITGIAKYRSGNKKTAEYEASLKPEFANCKGQILPTPDHPYRVQLANGKLLFRLELPPDTPAHPSLITYRAILTGRPYIRWAIAD</sequence>
<dbReference type="HOGENOM" id="CLU_137432_0_0_3"/>
<dbReference type="EMBL" id="CP001344">
    <property type="protein sequence ID" value="ACL46358.1"/>
    <property type="molecule type" value="Genomic_DNA"/>
</dbReference>
<dbReference type="STRING" id="395961.Cyan7425_4044"/>
<reference evidence="1" key="1">
    <citation type="submission" date="2009-01" db="EMBL/GenBank/DDBJ databases">
        <title>Complete sequence of chromosome Cyanothece sp. PCC 7425.</title>
        <authorList>
            <consortium name="US DOE Joint Genome Institute"/>
            <person name="Lucas S."/>
            <person name="Copeland A."/>
            <person name="Lapidus A."/>
            <person name="Glavina del Rio T."/>
            <person name="Dalin E."/>
            <person name="Tice H."/>
            <person name="Bruce D."/>
            <person name="Goodwin L."/>
            <person name="Pitluck S."/>
            <person name="Sims D."/>
            <person name="Meineke L."/>
            <person name="Brettin T."/>
            <person name="Detter J.C."/>
            <person name="Han C."/>
            <person name="Larimer F."/>
            <person name="Land M."/>
            <person name="Hauser L."/>
            <person name="Kyrpides N."/>
            <person name="Ovchinnikova G."/>
            <person name="Liberton M."/>
            <person name="Stoeckel J."/>
            <person name="Banerjee A."/>
            <person name="Singh A."/>
            <person name="Page L."/>
            <person name="Sato H."/>
            <person name="Zhao L."/>
            <person name="Sherman L."/>
            <person name="Pakrasi H."/>
            <person name="Richardson P."/>
        </authorList>
    </citation>
    <scope>NUCLEOTIDE SEQUENCE</scope>
    <source>
        <strain evidence="1">PCC 7425</strain>
    </source>
</reference>
<organism evidence="1">
    <name type="scientific">Cyanothece sp. (strain PCC 7425 / ATCC 29141)</name>
    <dbReference type="NCBI Taxonomy" id="395961"/>
    <lineage>
        <taxon>Bacteria</taxon>
        <taxon>Bacillati</taxon>
        <taxon>Cyanobacteriota</taxon>
        <taxon>Cyanophyceae</taxon>
        <taxon>Gomontiellales</taxon>
        <taxon>Cyanothecaceae</taxon>
        <taxon>Cyanothece</taxon>
    </lineage>
</organism>
<dbReference type="eggNOG" id="ENOG50332XG">
    <property type="taxonomic scope" value="Bacteria"/>
</dbReference>
<gene>
    <name evidence="1" type="ordered locus">Cyan7425_4044</name>
</gene>
<name>B8HVP6_CYAP4</name>
<dbReference type="KEGG" id="cyn:Cyan7425_4044"/>
<dbReference type="AlphaFoldDB" id="B8HVP6"/>
<evidence type="ECO:0000313" key="1">
    <source>
        <dbReference type="EMBL" id="ACL46358.1"/>
    </source>
</evidence>
<proteinExistence type="predicted"/>